<dbReference type="InterPro" id="IPR025851">
    <property type="entry name" value="SUKH-4"/>
</dbReference>
<protein>
    <submittedName>
        <fullName evidence="1">Nucleic acid/nucleotide deaminase domain-containing protein</fullName>
    </submittedName>
</protein>
<dbReference type="Proteomes" id="UP001592582">
    <property type="component" value="Unassembled WGS sequence"/>
</dbReference>
<dbReference type="RefSeq" id="WP_380513142.1">
    <property type="nucleotide sequence ID" value="NZ_JBHEZX010000011.1"/>
</dbReference>
<sequence>MDLPGPVGQYHEPADRSQPLARYAEEAGLTVHDPAAADWLRLGTDRGAEICLADDGTVRSVYCAYRFPGGRVNTSLDAWIRCLDALRRALAELAPQPIGAEAVRTAAALAAELRRLDPEALADPADWWPEVTGDLTLGATVAAAGIIEFRAPGGALRTVRGYTLPGQGHVERRLWDSLSSRGVEAEQVVRVHTDLEPCMLPGNYCADWLATTFPEAEFSHSFDYGPRAEDRERGVRELMDYIEESRR</sequence>
<dbReference type="Pfam" id="PF14440">
    <property type="entry name" value="XOO_2897-deam"/>
    <property type="match status" value="1"/>
</dbReference>
<name>A0ABV6VFD2_9ACTN</name>
<proteinExistence type="predicted"/>
<gene>
    <name evidence="1" type="ORF">ACEZDG_24550</name>
</gene>
<reference evidence="1 2" key="1">
    <citation type="submission" date="2024-09" db="EMBL/GenBank/DDBJ databases">
        <authorList>
            <person name="Lee S.D."/>
        </authorList>
    </citation>
    <scope>NUCLEOTIDE SEQUENCE [LARGE SCALE GENOMIC DNA]</scope>
    <source>
        <strain evidence="1 2">N1-1</strain>
    </source>
</reference>
<dbReference type="InterPro" id="IPR032722">
    <property type="entry name" value="Deaminase_XOO_2897"/>
</dbReference>
<evidence type="ECO:0000313" key="1">
    <source>
        <dbReference type="EMBL" id="MFC1412444.1"/>
    </source>
</evidence>
<evidence type="ECO:0000313" key="2">
    <source>
        <dbReference type="Proteomes" id="UP001592582"/>
    </source>
</evidence>
<keyword evidence="2" id="KW-1185">Reference proteome</keyword>
<accession>A0ABV6VFD2</accession>
<comment type="caution">
    <text evidence="1">The sequence shown here is derived from an EMBL/GenBank/DDBJ whole genome shotgun (WGS) entry which is preliminary data.</text>
</comment>
<organism evidence="1 2">
    <name type="scientific">Streptacidiphilus alkalitolerans</name>
    <dbReference type="NCBI Taxonomy" id="3342712"/>
    <lineage>
        <taxon>Bacteria</taxon>
        <taxon>Bacillati</taxon>
        <taxon>Actinomycetota</taxon>
        <taxon>Actinomycetes</taxon>
        <taxon>Kitasatosporales</taxon>
        <taxon>Streptomycetaceae</taxon>
        <taxon>Streptacidiphilus</taxon>
    </lineage>
</organism>
<dbReference type="EMBL" id="JBHEZX010000011">
    <property type="protein sequence ID" value="MFC1412444.1"/>
    <property type="molecule type" value="Genomic_DNA"/>
</dbReference>
<dbReference type="Pfam" id="PF14435">
    <property type="entry name" value="SUKH-4"/>
    <property type="match status" value="1"/>
</dbReference>